<dbReference type="Pfam" id="PF06580">
    <property type="entry name" value="His_kinase"/>
    <property type="match status" value="1"/>
</dbReference>
<feature type="transmembrane region" description="Helical" evidence="1">
    <location>
        <begin position="6"/>
        <end position="26"/>
    </location>
</feature>
<evidence type="ECO:0000259" key="2">
    <source>
        <dbReference type="Pfam" id="PF06580"/>
    </source>
</evidence>
<gene>
    <name evidence="4" type="ORF">SAMN04488090_4261</name>
</gene>
<dbReference type="RefSeq" id="WP_093207689.1">
    <property type="nucleotide sequence ID" value="NZ_FNGS01000009.1"/>
</dbReference>
<evidence type="ECO:0000313" key="4">
    <source>
        <dbReference type="EMBL" id="SDM79864.1"/>
    </source>
</evidence>
<protein>
    <submittedName>
        <fullName evidence="4">7TM diverse intracellular signalling</fullName>
    </submittedName>
</protein>
<dbReference type="GO" id="GO:0000155">
    <property type="term" value="F:phosphorelay sensor kinase activity"/>
    <property type="evidence" value="ECO:0007669"/>
    <property type="project" value="InterPro"/>
</dbReference>
<feature type="domain" description="Signal transduction histidine kinase internal region" evidence="2">
    <location>
        <begin position="258"/>
        <end position="336"/>
    </location>
</feature>
<dbReference type="EMBL" id="FNGS01000009">
    <property type="protein sequence ID" value="SDM79864.1"/>
    <property type="molecule type" value="Genomic_DNA"/>
</dbReference>
<dbReference type="InterPro" id="IPR010559">
    <property type="entry name" value="Sig_transdc_His_kin_internal"/>
</dbReference>
<evidence type="ECO:0000256" key="1">
    <source>
        <dbReference type="SAM" id="Phobius"/>
    </source>
</evidence>
<evidence type="ECO:0000313" key="5">
    <source>
        <dbReference type="Proteomes" id="UP000198901"/>
    </source>
</evidence>
<dbReference type="GO" id="GO:0016020">
    <property type="term" value="C:membrane"/>
    <property type="evidence" value="ECO:0007669"/>
    <property type="project" value="InterPro"/>
</dbReference>
<feature type="domain" description="7TM-DISM receptor extracellular" evidence="3">
    <location>
        <begin position="6"/>
        <end position="214"/>
    </location>
</feature>
<dbReference type="InterPro" id="IPR011623">
    <property type="entry name" value="7TMR_DISM_rcpt_extracell_dom1"/>
</dbReference>
<dbReference type="InterPro" id="IPR036890">
    <property type="entry name" value="HATPase_C_sf"/>
</dbReference>
<proteinExistence type="predicted"/>
<feature type="transmembrane region" description="Helical" evidence="1">
    <location>
        <begin position="33"/>
        <end position="49"/>
    </location>
</feature>
<dbReference type="AlphaFoldDB" id="A0A1G9W5Q1"/>
<dbReference type="SUPFAM" id="SSF55874">
    <property type="entry name" value="ATPase domain of HSP90 chaperone/DNA topoisomerase II/histidine kinase"/>
    <property type="match status" value="1"/>
</dbReference>
<sequence length="464" mass="53781">MTFDTWNIAFVGMVTSMLLFNIMQWYSHRERVYGYYTLFMLLWLGYFVLRQEGEAWLREGTYHFVRVAVPMMAYFVYYDFSAVFTRLRDEKLLKLFSRVQALLTVYVLVEMGLCFFSEGWRLPVHEYLHIAMRTILILASGYIIWRMAQAPDRVIRYFVAGSLLLVLFGAIAMVTTITGIRPSTPLRPWEAPLFYMQIGIILELLCFSLGLAYRHRRASIEKAVVFEQLAREREQLERERLETKLAAQQTHKLLSDLRMKALRAQMNPHFLFNSLNAIQECILTEQTDAAASYLAKFSKLVRLILESSDKQMIPLSSEIESLRLYLDVESLRFTQAFFYEILVHTHIDASLINIPPMLVQPYAENAIWHGLLHKEGDRKLTISFFSDDEFLYIEIQDNGIGRAKAGQEQNPLKKEYESRGMKLTDERLQALSEREGVNAFAEVEDLADPAGRPAGTRVMVTLPI</sequence>
<feature type="transmembrane region" description="Helical" evidence="1">
    <location>
        <begin position="192"/>
        <end position="213"/>
    </location>
</feature>
<organism evidence="4 5">
    <name type="scientific">Siphonobacter aquaeclarae</name>
    <dbReference type="NCBI Taxonomy" id="563176"/>
    <lineage>
        <taxon>Bacteria</taxon>
        <taxon>Pseudomonadati</taxon>
        <taxon>Bacteroidota</taxon>
        <taxon>Cytophagia</taxon>
        <taxon>Cytophagales</taxon>
        <taxon>Cytophagaceae</taxon>
        <taxon>Siphonobacter</taxon>
    </lineage>
</organism>
<keyword evidence="1" id="KW-0472">Membrane</keyword>
<dbReference type="InterPro" id="IPR050640">
    <property type="entry name" value="Bact_2-comp_sensor_kinase"/>
</dbReference>
<dbReference type="Proteomes" id="UP000198901">
    <property type="component" value="Unassembled WGS sequence"/>
</dbReference>
<keyword evidence="5" id="KW-1185">Reference proteome</keyword>
<feature type="transmembrane region" description="Helical" evidence="1">
    <location>
        <begin position="61"/>
        <end position="80"/>
    </location>
</feature>
<feature type="transmembrane region" description="Helical" evidence="1">
    <location>
        <begin position="127"/>
        <end position="145"/>
    </location>
</feature>
<feature type="transmembrane region" description="Helical" evidence="1">
    <location>
        <begin position="157"/>
        <end position="180"/>
    </location>
</feature>
<dbReference type="OrthoDB" id="6190788at2"/>
<dbReference type="Gene3D" id="3.30.565.10">
    <property type="entry name" value="Histidine kinase-like ATPase, C-terminal domain"/>
    <property type="match status" value="1"/>
</dbReference>
<dbReference type="Pfam" id="PF07695">
    <property type="entry name" value="7TMR-DISM_7TM"/>
    <property type="match status" value="1"/>
</dbReference>
<feature type="transmembrane region" description="Helical" evidence="1">
    <location>
        <begin position="101"/>
        <end position="121"/>
    </location>
</feature>
<accession>A0A1G9W5Q1</accession>
<keyword evidence="1" id="KW-0812">Transmembrane</keyword>
<dbReference type="PANTHER" id="PTHR34220">
    <property type="entry name" value="SENSOR HISTIDINE KINASE YPDA"/>
    <property type="match status" value="1"/>
</dbReference>
<evidence type="ECO:0000259" key="3">
    <source>
        <dbReference type="Pfam" id="PF07695"/>
    </source>
</evidence>
<dbReference type="STRING" id="563176.SAMN04488090_4261"/>
<keyword evidence="1" id="KW-1133">Transmembrane helix</keyword>
<name>A0A1G9W5Q1_9BACT</name>
<dbReference type="PANTHER" id="PTHR34220:SF7">
    <property type="entry name" value="SENSOR HISTIDINE KINASE YPDA"/>
    <property type="match status" value="1"/>
</dbReference>
<reference evidence="4 5" key="1">
    <citation type="submission" date="2016-10" db="EMBL/GenBank/DDBJ databases">
        <authorList>
            <person name="de Groot N.N."/>
        </authorList>
    </citation>
    <scope>NUCLEOTIDE SEQUENCE [LARGE SCALE GENOMIC DNA]</scope>
    <source>
        <strain evidence="4 5">DSM 21668</strain>
    </source>
</reference>